<feature type="compositionally biased region" description="Basic and acidic residues" evidence="1">
    <location>
        <begin position="475"/>
        <end position="497"/>
    </location>
</feature>
<evidence type="ECO:0000259" key="2">
    <source>
        <dbReference type="Pfam" id="PF23079"/>
    </source>
</evidence>
<dbReference type="PANTHER" id="PTHR12449:SF22">
    <property type="entry name" value="NUCLEOLAR PROTEIN 4"/>
    <property type="match status" value="1"/>
</dbReference>
<gene>
    <name evidence="3" type="ORF">DSTB1V02_LOCUS158</name>
</gene>
<dbReference type="AlphaFoldDB" id="A0A7R8ZXJ4"/>
<dbReference type="Pfam" id="PF23079">
    <property type="entry name" value="HTH_NOL4_2nd"/>
    <property type="match status" value="1"/>
</dbReference>
<evidence type="ECO:0000313" key="4">
    <source>
        <dbReference type="Proteomes" id="UP000677054"/>
    </source>
</evidence>
<feature type="region of interest" description="Disordered" evidence="1">
    <location>
        <begin position="221"/>
        <end position="284"/>
    </location>
</feature>
<dbReference type="EMBL" id="LR899526">
    <property type="protein sequence ID" value="CAD7240122.1"/>
    <property type="molecule type" value="Genomic_DNA"/>
</dbReference>
<feature type="domain" description="Nucleolar protein 4 helical" evidence="2">
    <location>
        <begin position="354"/>
        <end position="418"/>
    </location>
</feature>
<feature type="region of interest" description="Disordered" evidence="1">
    <location>
        <begin position="178"/>
        <end position="198"/>
    </location>
</feature>
<feature type="region of interest" description="Disordered" evidence="1">
    <location>
        <begin position="1"/>
        <end position="22"/>
    </location>
</feature>
<sequence length="535" mass="59394">MKPQDKVPSRRKGPRSLLGTKNLETHKAMCEKYQPWAKSNYGDTTKAKTITRRKETRIRRILTGIDKGSENGKFRVWVRSKGFHIGLPGDGPTPDDALYVPASPNKDYPNGPVQYKKVAVVEEFFEIIYNIHVEIEGRHGKHAGQKRTYKAVSEQYAFLPREAVTKFLAMCMDCRRKRSGKSSEDSSTPNSVSPEHYAVDVNRNELDFSIPITSAYLKQAGNHHVPDTDGSFEGDELRGSEGEGGEEGEGECPRSPGDVRGALDLSRSGSGPCRDFTTSPRARTSTSIRLSPINMLNGKESPLPIGGQMASSPARSEGSCSLVSGPCADADVIFPAPRESDCLSSMSQMENMQRRKTFGAYVRKIVDESLDRMLPISRQPPEKINVLVEQCQQLYPEFIHEARNRIRSYLKSCRRNKKIRELEHIQTNVVGADEPASTTSSKRKLVGDDGKGKGARKVKVEEERDADKPSPVIHSLDKKEEMDVDGEGKGERGRGRLDSLTPAEKAHLEQIISCYRQSAAYLLSSANRLEGLIQS</sequence>
<dbReference type="PANTHER" id="PTHR12449">
    <property type="entry name" value="DEATH DOMAIN-CONTAINING PROTEIN"/>
    <property type="match status" value="1"/>
</dbReference>
<dbReference type="Proteomes" id="UP000677054">
    <property type="component" value="Unassembled WGS sequence"/>
</dbReference>
<accession>A0A7R8ZXJ4</accession>
<feature type="region of interest" description="Disordered" evidence="1">
    <location>
        <begin position="433"/>
        <end position="501"/>
    </location>
</feature>
<dbReference type="InterPro" id="IPR039788">
    <property type="entry name" value="NOL4/NOL4L"/>
</dbReference>
<dbReference type="InterPro" id="IPR056549">
    <property type="entry name" value="HTH_NOL4"/>
</dbReference>
<organism evidence="3">
    <name type="scientific">Darwinula stevensoni</name>
    <dbReference type="NCBI Taxonomy" id="69355"/>
    <lineage>
        <taxon>Eukaryota</taxon>
        <taxon>Metazoa</taxon>
        <taxon>Ecdysozoa</taxon>
        <taxon>Arthropoda</taxon>
        <taxon>Crustacea</taxon>
        <taxon>Oligostraca</taxon>
        <taxon>Ostracoda</taxon>
        <taxon>Podocopa</taxon>
        <taxon>Podocopida</taxon>
        <taxon>Darwinulocopina</taxon>
        <taxon>Darwinuloidea</taxon>
        <taxon>Darwinulidae</taxon>
        <taxon>Darwinula</taxon>
    </lineage>
</organism>
<reference evidence="3" key="1">
    <citation type="submission" date="2020-11" db="EMBL/GenBank/DDBJ databases">
        <authorList>
            <person name="Tran Van P."/>
        </authorList>
    </citation>
    <scope>NUCLEOTIDE SEQUENCE</scope>
</reference>
<evidence type="ECO:0000313" key="3">
    <source>
        <dbReference type="EMBL" id="CAD7240122.1"/>
    </source>
</evidence>
<dbReference type="EMBL" id="CAJPEV010000009">
    <property type="protein sequence ID" value="CAG0878636.1"/>
    <property type="molecule type" value="Genomic_DNA"/>
</dbReference>
<dbReference type="OrthoDB" id="6371073at2759"/>
<keyword evidence="4" id="KW-1185">Reference proteome</keyword>
<proteinExistence type="predicted"/>
<protein>
    <recommendedName>
        <fullName evidence="2">Nucleolar protein 4 helical domain-containing protein</fullName>
    </recommendedName>
</protein>
<evidence type="ECO:0000256" key="1">
    <source>
        <dbReference type="SAM" id="MobiDB-lite"/>
    </source>
</evidence>
<feature type="compositionally biased region" description="Basic and acidic residues" evidence="1">
    <location>
        <begin position="445"/>
        <end position="468"/>
    </location>
</feature>
<name>A0A7R8ZXJ4_9CRUS</name>